<proteinExistence type="predicted"/>
<feature type="region of interest" description="Disordered" evidence="1">
    <location>
        <begin position="26"/>
        <end position="63"/>
    </location>
</feature>
<reference evidence="2" key="2">
    <citation type="journal article" date="2015" name="Data Brief">
        <title>Shoot transcriptome of the giant reed, Arundo donax.</title>
        <authorList>
            <person name="Barrero R.A."/>
            <person name="Guerrero F.D."/>
            <person name="Moolhuijzen P."/>
            <person name="Goolsby J.A."/>
            <person name="Tidwell J."/>
            <person name="Bellgard S.E."/>
            <person name="Bellgard M.I."/>
        </authorList>
    </citation>
    <scope>NUCLEOTIDE SEQUENCE</scope>
    <source>
        <tissue evidence="2">Shoot tissue taken approximately 20 cm above the soil surface</tissue>
    </source>
</reference>
<dbReference type="EMBL" id="GBRH01233300">
    <property type="protein sequence ID" value="JAD64595.1"/>
    <property type="molecule type" value="Transcribed_RNA"/>
</dbReference>
<evidence type="ECO:0000313" key="2">
    <source>
        <dbReference type="EMBL" id="JAD64595.1"/>
    </source>
</evidence>
<name>A0A0A9BTY8_ARUDO</name>
<dbReference type="AlphaFoldDB" id="A0A0A9BTY8"/>
<sequence>MSEGPYRTTSATREWGRDANTWSCVRSTASAARGEETTSTGMAPRRRSMRSEPCFLARRRRET</sequence>
<organism evidence="2">
    <name type="scientific">Arundo donax</name>
    <name type="common">Giant reed</name>
    <name type="synonym">Donax arundinaceus</name>
    <dbReference type="NCBI Taxonomy" id="35708"/>
    <lineage>
        <taxon>Eukaryota</taxon>
        <taxon>Viridiplantae</taxon>
        <taxon>Streptophyta</taxon>
        <taxon>Embryophyta</taxon>
        <taxon>Tracheophyta</taxon>
        <taxon>Spermatophyta</taxon>
        <taxon>Magnoliopsida</taxon>
        <taxon>Liliopsida</taxon>
        <taxon>Poales</taxon>
        <taxon>Poaceae</taxon>
        <taxon>PACMAD clade</taxon>
        <taxon>Arundinoideae</taxon>
        <taxon>Arundineae</taxon>
        <taxon>Arundo</taxon>
    </lineage>
</organism>
<accession>A0A0A9BTY8</accession>
<protein>
    <submittedName>
        <fullName evidence="2">Uncharacterized protein</fullName>
    </submittedName>
</protein>
<evidence type="ECO:0000256" key="1">
    <source>
        <dbReference type="SAM" id="MobiDB-lite"/>
    </source>
</evidence>
<reference evidence="2" key="1">
    <citation type="submission" date="2014-09" db="EMBL/GenBank/DDBJ databases">
        <authorList>
            <person name="Magalhaes I.L.F."/>
            <person name="Oliveira U."/>
            <person name="Santos F.R."/>
            <person name="Vidigal T.H.D.A."/>
            <person name="Brescovit A.D."/>
            <person name="Santos A.J."/>
        </authorList>
    </citation>
    <scope>NUCLEOTIDE SEQUENCE</scope>
    <source>
        <tissue evidence="2">Shoot tissue taken approximately 20 cm above the soil surface</tissue>
    </source>
</reference>